<comment type="function">
    <text evidence="13">Part of the ABC transporter complex LptBFG involved in the translocation of lipopolysaccharide (LPS) from the inner membrane to the outer membrane. Probably responsible for energy coupling to the transport system.</text>
</comment>
<evidence type="ECO:0000256" key="10">
    <source>
        <dbReference type="ARBA" id="ARBA00022840"/>
    </source>
</evidence>
<organism evidence="16 17">
    <name type="scientific">Acetobacter oeni</name>
    <dbReference type="NCBI Taxonomy" id="304077"/>
    <lineage>
        <taxon>Bacteria</taxon>
        <taxon>Pseudomonadati</taxon>
        <taxon>Pseudomonadota</taxon>
        <taxon>Alphaproteobacteria</taxon>
        <taxon>Acetobacterales</taxon>
        <taxon>Acetobacteraceae</taxon>
        <taxon>Acetobacter</taxon>
    </lineage>
</organism>
<dbReference type="AlphaFoldDB" id="A0A511XQ43"/>
<evidence type="ECO:0000256" key="1">
    <source>
        <dbReference type="ARBA" id="ARBA00004496"/>
    </source>
</evidence>
<feature type="domain" description="ABC transporter" evidence="15">
    <location>
        <begin position="2"/>
        <end position="234"/>
    </location>
</feature>
<keyword evidence="11" id="KW-1278">Translocase</keyword>
<comment type="subunit">
    <text evidence="14">Component of the lipopolysaccharide transport and assembly complex. The LptBFG transporter is composed of two ATP-binding proteins (LptB) and two transmembrane proteins (LptF and LptG).</text>
</comment>
<comment type="similarity">
    <text evidence="3">Belongs to the ABC transporter superfamily. Outer membrane lipopolysaccharide export (TC 1.B.42) family.</text>
</comment>
<dbReference type="SUPFAM" id="SSF52540">
    <property type="entry name" value="P-loop containing nucleoside triphosphate hydrolases"/>
    <property type="match status" value="1"/>
</dbReference>
<keyword evidence="8" id="KW-0997">Cell inner membrane</keyword>
<evidence type="ECO:0000259" key="15">
    <source>
        <dbReference type="PROSITE" id="PS50893"/>
    </source>
</evidence>
<name>A0A511XQ43_9PROT</name>
<dbReference type="EMBL" id="BJYG01000070">
    <property type="protein sequence ID" value="GEN65081.1"/>
    <property type="molecule type" value="Genomic_DNA"/>
</dbReference>
<sequence>MLSAHRIMKSWGKRTVIRDVSLTVRRGEIVGLLGPNGAGKSTTFRMLTGELTPDGGNITLDGLDITCLPFYERARHGLTYLPQTSFLPRTMTVEQTITVILETNTGNREARARYMERVLTDFSLTSLRGARIGSLSGGQRRRCEIAVSMACNPAFALLDEPFSGVDPVNVGEIATLIRAMARGQVGVLITDHSALELLRLVDRSYVIYDGHVLAEGDAATLVADRRVREAYLGGTFQI</sequence>
<evidence type="ECO:0000256" key="9">
    <source>
        <dbReference type="ARBA" id="ARBA00022741"/>
    </source>
</evidence>
<evidence type="ECO:0000256" key="6">
    <source>
        <dbReference type="ARBA" id="ARBA00022475"/>
    </source>
</evidence>
<keyword evidence="5" id="KW-0813">Transport</keyword>
<evidence type="ECO:0000256" key="11">
    <source>
        <dbReference type="ARBA" id="ARBA00022967"/>
    </source>
</evidence>
<evidence type="ECO:0000313" key="16">
    <source>
        <dbReference type="EMBL" id="GEN65081.1"/>
    </source>
</evidence>
<evidence type="ECO:0000256" key="5">
    <source>
        <dbReference type="ARBA" id="ARBA00022448"/>
    </source>
</evidence>
<evidence type="ECO:0000313" key="17">
    <source>
        <dbReference type="Proteomes" id="UP000321746"/>
    </source>
</evidence>
<evidence type="ECO:0000256" key="12">
    <source>
        <dbReference type="ARBA" id="ARBA00023136"/>
    </source>
</evidence>
<reference evidence="16 17" key="1">
    <citation type="submission" date="2019-07" db="EMBL/GenBank/DDBJ databases">
        <title>Whole genome shotgun sequence of Acetobacter oeni NBRC 105207.</title>
        <authorList>
            <person name="Hosoyama A."/>
            <person name="Uohara A."/>
            <person name="Ohji S."/>
            <person name="Ichikawa N."/>
        </authorList>
    </citation>
    <scope>NUCLEOTIDE SEQUENCE [LARGE SCALE GENOMIC DNA]</scope>
    <source>
        <strain evidence="16 17">NBRC 105207</strain>
    </source>
</reference>
<evidence type="ECO:0000256" key="14">
    <source>
        <dbReference type="ARBA" id="ARBA00026081"/>
    </source>
</evidence>
<dbReference type="Pfam" id="PF12399">
    <property type="entry name" value="BCA_ABC_TP_C"/>
    <property type="match status" value="1"/>
</dbReference>
<keyword evidence="7" id="KW-0963">Cytoplasm</keyword>
<dbReference type="PANTHER" id="PTHR45772">
    <property type="entry name" value="CONSERVED COMPONENT OF ABC TRANSPORTER FOR NATURAL AMINO ACIDS-RELATED"/>
    <property type="match status" value="1"/>
</dbReference>
<dbReference type="GO" id="GO:0043190">
    <property type="term" value="C:ATP-binding cassette (ABC) transporter complex"/>
    <property type="evidence" value="ECO:0007669"/>
    <property type="project" value="InterPro"/>
</dbReference>
<dbReference type="GO" id="GO:0016887">
    <property type="term" value="F:ATP hydrolysis activity"/>
    <property type="evidence" value="ECO:0007669"/>
    <property type="project" value="InterPro"/>
</dbReference>
<evidence type="ECO:0000256" key="3">
    <source>
        <dbReference type="ARBA" id="ARBA00010865"/>
    </source>
</evidence>
<dbReference type="GO" id="GO:0005737">
    <property type="term" value="C:cytoplasm"/>
    <property type="evidence" value="ECO:0007669"/>
    <property type="project" value="UniProtKB-SubCell"/>
</dbReference>
<dbReference type="Gene3D" id="3.40.50.300">
    <property type="entry name" value="P-loop containing nucleotide triphosphate hydrolases"/>
    <property type="match status" value="1"/>
</dbReference>
<evidence type="ECO:0000256" key="7">
    <source>
        <dbReference type="ARBA" id="ARBA00022490"/>
    </source>
</evidence>
<evidence type="ECO:0000256" key="2">
    <source>
        <dbReference type="ARBA" id="ARBA00004515"/>
    </source>
</evidence>
<evidence type="ECO:0000256" key="4">
    <source>
        <dbReference type="ARBA" id="ARBA00017803"/>
    </source>
</evidence>
<keyword evidence="17" id="KW-1185">Reference proteome</keyword>
<comment type="subcellular location">
    <subcellularLocation>
        <location evidence="2">Cell inner membrane</location>
        <topology evidence="2">Peripheral membrane protein</topology>
        <orientation evidence="2">Cytoplasmic side</orientation>
    </subcellularLocation>
    <subcellularLocation>
        <location evidence="1">Cytoplasm</location>
    </subcellularLocation>
</comment>
<dbReference type="GO" id="GO:0055085">
    <property type="term" value="P:transmembrane transport"/>
    <property type="evidence" value="ECO:0007669"/>
    <property type="project" value="InterPro"/>
</dbReference>
<dbReference type="GO" id="GO:0005524">
    <property type="term" value="F:ATP binding"/>
    <property type="evidence" value="ECO:0007669"/>
    <property type="project" value="UniProtKB-KW"/>
</dbReference>
<dbReference type="InterPro" id="IPR051120">
    <property type="entry name" value="ABC_AA/LPS_Transport"/>
</dbReference>
<keyword evidence="9" id="KW-0547">Nucleotide-binding</keyword>
<accession>A0A511XQ43</accession>
<dbReference type="SMART" id="SM00382">
    <property type="entry name" value="AAA"/>
    <property type="match status" value="1"/>
</dbReference>
<dbReference type="Pfam" id="PF00005">
    <property type="entry name" value="ABC_tran"/>
    <property type="match status" value="1"/>
</dbReference>
<proteinExistence type="inferred from homology"/>
<dbReference type="RefSeq" id="WP_146892561.1">
    <property type="nucleotide sequence ID" value="NZ_BJYG01000070.1"/>
</dbReference>
<dbReference type="InterPro" id="IPR032823">
    <property type="entry name" value="BCA_ABC_TP_C"/>
</dbReference>
<dbReference type="Proteomes" id="UP000321746">
    <property type="component" value="Unassembled WGS sequence"/>
</dbReference>
<dbReference type="InterPro" id="IPR003593">
    <property type="entry name" value="AAA+_ATPase"/>
</dbReference>
<dbReference type="PANTHER" id="PTHR45772:SF10">
    <property type="entry name" value="LIPOPOLYSACCHARIDE EXPORT SYSTEM ATP-BINDING PROTEIN LPTB"/>
    <property type="match status" value="1"/>
</dbReference>
<dbReference type="PROSITE" id="PS50893">
    <property type="entry name" value="ABC_TRANSPORTER_2"/>
    <property type="match status" value="1"/>
</dbReference>
<gene>
    <name evidence="16" type="ORF">AOE01nite_33050</name>
</gene>
<keyword evidence="6" id="KW-1003">Cell membrane</keyword>
<dbReference type="InterPro" id="IPR030921">
    <property type="entry name" value="LPS_export_LptB"/>
</dbReference>
<keyword evidence="10" id="KW-0067">ATP-binding</keyword>
<keyword evidence="12" id="KW-0472">Membrane</keyword>
<dbReference type="NCBIfam" id="TIGR04406">
    <property type="entry name" value="LPS_export_lptB"/>
    <property type="match status" value="1"/>
</dbReference>
<dbReference type="OrthoDB" id="9775250at2"/>
<evidence type="ECO:0000256" key="8">
    <source>
        <dbReference type="ARBA" id="ARBA00022519"/>
    </source>
</evidence>
<dbReference type="InterPro" id="IPR027417">
    <property type="entry name" value="P-loop_NTPase"/>
</dbReference>
<evidence type="ECO:0000256" key="13">
    <source>
        <dbReference type="ARBA" id="ARBA00024818"/>
    </source>
</evidence>
<comment type="caution">
    <text evidence="16">The sequence shown here is derived from an EMBL/GenBank/DDBJ whole genome shotgun (WGS) entry which is preliminary data.</text>
</comment>
<dbReference type="InterPro" id="IPR003439">
    <property type="entry name" value="ABC_transporter-like_ATP-bd"/>
</dbReference>
<protein>
    <recommendedName>
        <fullName evidence="4">Lipopolysaccharide export system ATP-binding protein LptB</fullName>
    </recommendedName>
</protein>